<organism evidence="3 4">
    <name type="scientific">Roseovarius nanhaiticus</name>
    <dbReference type="NCBI Taxonomy" id="573024"/>
    <lineage>
        <taxon>Bacteria</taxon>
        <taxon>Pseudomonadati</taxon>
        <taxon>Pseudomonadota</taxon>
        <taxon>Alphaproteobacteria</taxon>
        <taxon>Rhodobacterales</taxon>
        <taxon>Roseobacteraceae</taxon>
        <taxon>Roseovarius</taxon>
    </lineage>
</organism>
<dbReference type="RefSeq" id="WP_076531558.1">
    <property type="nucleotide sequence ID" value="NZ_FOAC01000001.1"/>
</dbReference>
<dbReference type="InterPro" id="IPR045455">
    <property type="entry name" value="NrS-1_pol-like_helicase"/>
</dbReference>
<feature type="domain" description="NrS-1 polymerase-like helicase" evidence="2">
    <location>
        <begin position="753"/>
        <end position="862"/>
    </location>
</feature>
<dbReference type="Gene3D" id="3.40.50.300">
    <property type="entry name" value="P-loop containing nucleotide triphosphate hydrolases"/>
    <property type="match status" value="1"/>
</dbReference>
<dbReference type="AlphaFoldDB" id="A0A1N7FGV0"/>
<evidence type="ECO:0000256" key="1">
    <source>
        <dbReference type="SAM" id="MobiDB-lite"/>
    </source>
</evidence>
<reference evidence="3 4" key="1">
    <citation type="submission" date="2017-01" db="EMBL/GenBank/DDBJ databases">
        <authorList>
            <person name="Mah S.A."/>
            <person name="Swanson W.J."/>
            <person name="Moy G.W."/>
            <person name="Vacquier V.D."/>
        </authorList>
    </citation>
    <scope>NUCLEOTIDE SEQUENCE [LARGE SCALE GENOMIC DNA]</scope>
    <source>
        <strain evidence="3 4">DSM 29590</strain>
    </source>
</reference>
<dbReference type="Pfam" id="PF19263">
    <property type="entry name" value="DUF5906"/>
    <property type="match status" value="1"/>
</dbReference>
<sequence>MAVAIRKEVDNTLPWNNEQADADGTFIVWNSADVRGPQRAEFDALMERPVSVTLGNQYVKPFPNGKRSTAPGAWVAIEGKWRDLAEGAAPLKKNNREGWGLTKHWRADRKDGMGYVLGVSANGSREKLAMRGMAAIGLDLDEGADIDAVADAVEATGWACFLYTSYNHLKTTIDVGYSAIHSVAKGETFTDEMVRDHLRQKRPALGEAFISKVTIRDEKLDIGGGFVVRCDCPPIHKMRLIFPLSEAVNIAELDDDPAKGPDVWKGKVKGLAAKLGVHHDSACEDPSRLFYTARHRPEDEDFECIVFRGAPLAWEDVPTGAGDPWSQAGGSERNTVPEGVMFGDVSVTDLYRRYGMRWNIADILEQTDAHIDWAGSGKSHVDCPFRELNHTDKGKDSATIAVNAGDSTQGYAVISCQHESCKTSNPHIVHYLAQLLEDGALTLGMLEDPRDMEPVPDEGEGPFKRLTPLEATGTAEALAYFRERGIDADAETVIRQIVDMGGEDPFARERVEEARETVKRQLEGWNADKSADPVAEARRDVSGKPTSEDYRSPDLLAELHDPDWITESGFMVSPDKCPKVFERYDIPLDAKLVEEMGRKEVKRQIAESMMDRFAWVVVDGQARVAMSQGPGRPVKLWKDTTLDKLYRNRWVGYAGQKGAVHHIKPHEVFAGARERPTYLDTCFEPNPAKVPPHAYNLWTGFAVEPRAGDWSKMRWHIEHVLCSGDEEHFNYVMTFLASIFARPGVKIPASLALTGEQGTGKSKVFDWVRQAIGSAALKVSAGRHLTGNFNAHLDGKIFLTCEEAFWAGDKAAEGPLKDIISSDTLQIEGKFENLLERPNYVNTVFISNNDWMVPTDGEDARRFLVLRVSNEKKQDGKYFGAIDDEMENGGLAAMVYDLMHWDPSVIGGWDGLRNPPRTDVLREQAGLSLEGPAAILMDIISDGAVTGRMKDGTTFHYPLRDDQETIVADPHLKVLLNPQGGRGNIAKAANKAISDLLGADAPSGDLKDNVTYQTSSTDNTPVATNDRVRYVTFPPLNKLADVLRRYGR</sequence>
<protein>
    <recommendedName>
        <fullName evidence="2">NrS-1 polymerase-like helicase domain-containing protein</fullName>
    </recommendedName>
</protein>
<feature type="compositionally biased region" description="Basic and acidic residues" evidence="1">
    <location>
        <begin position="529"/>
        <end position="553"/>
    </location>
</feature>
<dbReference type="SUPFAM" id="SSF52540">
    <property type="entry name" value="P-loop containing nucleoside triphosphate hydrolases"/>
    <property type="match status" value="1"/>
</dbReference>
<accession>A0A1N7FGV0</accession>
<gene>
    <name evidence="3" type="ORF">SAMN05421666_1033</name>
</gene>
<evidence type="ECO:0000313" key="3">
    <source>
        <dbReference type="EMBL" id="SIR99571.1"/>
    </source>
</evidence>
<dbReference type="InterPro" id="IPR027417">
    <property type="entry name" value="P-loop_NTPase"/>
</dbReference>
<name>A0A1N7FGV0_9RHOB</name>
<evidence type="ECO:0000259" key="2">
    <source>
        <dbReference type="Pfam" id="PF19263"/>
    </source>
</evidence>
<dbReference type="EMBL" id="FTNV01000001">
    <property type="protein sequence ID" value="SIR99571.1"/>
    <property type="molecule type" value="Genomic_DNA"/>
</dbReference>
<feature type="region of interest" description="Disordered" evidence="1">
    <location>
        <begin position="521"/>
        <end position="553"/>
    </location>
</feature>
<evidence type="ECO:0000313" key="4">
    <source>
        <dbReference type="Proteomes" id="UP000186019"/>
    </source>
</evidence>
<dbReference type="OrthoDB" id="8215052at2"/>
<proteinExistence type="predicted"/>
<dbReference type="STRING" id="573024.SAMN05216208_1103"/>
<dbReference type="Proteomes" id="UP000186019">
    <property type="component" value="Unassembled WGS sequence"/>
</dbReference>
<keyword evidence="4" id="KW-1185">Reference proteome</keyword>